<dbReference type="Gene3D" id="3.40.50.80">
    <property type="entry name" value="Nucleotide-binding domain of ferredoxin-NADP reductase (FNR) module"/>
    <property type="match status" value="1"/>
</dbReference>
<evidence type="ECO:0000256" key="7">
    <source>
        <dbReference type="ARBA" id="ARBA00023002"/>
    </source>
</evidence>
<dbReference type="SUPFAM" id="SSF63380">
    <property type="entry name" value="Riboflavin synthase domain-like"/>
    <property type="match status" value="1"/>
</dbReference>
<dbReference type="OMA" id="ARPFFDY"/>
<dbReference type="GO" id="GO:0016491">
    <property type="term" value="F:oxidoreductase activity"/>
    <property type="evidence" value="ECO:0000318"/>
    <property type="project" value="GO_Central"/>
</dbReference>
<name>A0A7M7PBV8_STRPU</name>
<dbReference type="Proteomes" id="UP000007110">
    <property type="component" value="Unassembled WGS sequence"/>
</dbReference>
<dbReference type="Gene3D" id="2.40.30.10">
    <property type="entry name" value="Translation factors"/>
    <property type="match status" value="1"/>
</dbReference>
<dbReference type="InParanoid" id="A0A7M7PBV8"/>
<dbReference type="PANTHER" id="PTHR19384">
    <property type="entry name" value="NITRIC OXIDE SYNTHASE-RELATED"/>
    <property type="match status" value="1"/>
</dbReference>
<reference evidence="11" key="2">
    <citation type="submission" date="2021-01" db="UniProtKB">
        <authorList>
            <consortium name="EnsemblMetazoa"/>
        </authorList>
    </citation>
    <scope>IDENTIFICATION</scope>
</reference>
<keyword evidence="3" id="KW-0285">Flavoprotein</keyword>
<dbReference type="InterPro" id="IPR003097">
    <property type="entry name" value="CysJ-like_FAD-binding"/>
</dbReference>
<reference evidence="12" key="1">
    <citation type="submission" date="2015-02" db="EMBL/GenBank/DDBJ databases">
        <title>Genome sequencing for Strongylocentrotus purpuratus.</title>
        <authorList>
            <person name="Murali S."/>
            <person name="Liu Y."/>
            <person name="Vee V."/>
            <person name="English A."/>
            <person name="Wang M."/>
            <person name="Skinner E."/>
            <person name="Han Y."/>
            <person name="Muzny D.M."/>
            <person name="Worley K.C."/>
            <person name="Gibbs R.A."/>
        </authorList>
    </citation>
    <scope>NUCLEOTIDE SEQUENCE</scope>
</reference>
<keyword evidence="5" id="KW-0274">FAD</keyword>
<keyword evidence="12" id="KW-1185">Reference proteome</keyword>
<dbReference type="InterPro" id="IPR001433">
    <property type="entry name" value="OxRdtase_FAD/NAD-bd"/>
</dbReference>
<dbReference type="InterPro" id="IPR017927">
    <property type="entry name" value="FAD-bd_FR_type"/>
</dbReference>
<dbReference type="PANTHER" id="PTHR19384:SF128">
    <property type="entry name" value="NADPH OXIDOREDUCTASE A"/>
    <property type="match status" value="1"/>
</dbReference>
<dbReference type="FunFam" id="3.40.50.360:FF:000090">
    <property type="entry name" value="NADPH oxidoreductase A"/>
    <property type="match status" value="1"/>
</dbReference>
<evidence type="ECO:0000256" key="5">
    <source>
        <dbReference type="ARBA" id="ARBA00022827"/>
    </source>
</evidence>
<dbReference type="KEGG" id="spu:581212"/>
<evidence type="ECO:0000256" key="4">
    <source>
        <dbReference type="ARBA" id="ARBA00022643"/>
    </source>
</evidence>
<comment type="cofactor">
    <cofactor evidence="2">
        <name>FAD</name>
        <dbReference type="ChEBI" id="CHEBI:57692"/>
    </cofactor>
</comment>
<dbReference type="PROSITE" id="PS51384">
    <property type="entry name" value="FAD_FR"/>
    <property type="match status" value="1"/>
</dbReference>
<dbReference type="SUPFAM" id="SSF52343">
    <property type="entry name" value="Ferredoxin reductase-like, C-terminal NADP-linked domain"/>
    <property type="match status" value="1"/>
</dbReference>
<dbReference type="Pfam" id="PF00175">
    <property type="entry name" value="NAD_binding_1"/>
    <property type="match status" value="1"/>
</dbReference>
<dbReference type="Gene3D" id="1.20.990.10">
    <property type="entry name" value="NADPH-cytochrome p450 Reductase, Chain A, domain 3"/>
    <property type="match status" value="1"/>
</dbReference>
<dbReference type="GO" id="GO:0010181">
    <property type="term" value="F:FMN binding"/>
    <property type="evidence" value="ECO:0000318"/>
    <property type="project" value="GO_Central"/>
</dbReference>
<evidence type="ECO:0000313" key="11">
    <source>
        <dbReference type="EnsemblMetazoa" id="XP_030846857"/>
    </source>
</evidence>
<dbReference type="InterPro" id="IPR023173">
    <property type="entry name" value="NADPH_Cyt_P450_Rdtase_alpha"/>
</dbReference>
<proteinExistence type="predicted"/>
<dbReference type="InterPro" id="IPR029039">
    <property type="entry name" value="Flavoprotein-like_sf"/>
</dbReference>
<dbReference type="RefSeq" id="XP_030846857.1">
    <property type="nucleotide sequence ID" value="XM_030990997.1"/>
</dbReference>
<evidence type="ECO:0000256" key="2">
    <source>
        <dbReference type="ARBA" id="ARBA00001974"/>
    </source>
</evidence>
<dbReference type="PROSITE" id="PS50902">
    <property type="entry name" value="FLAVODOXIN_LIKE"/>
    <property type="match status" value="1"/>
</dbReference>
<feature type="domain" description="Flavodoxin-like" evidence="9">
    <location>
        <begin position="72"/>
        <end position="219"/>
    </location>
</feature>
<dbReference type="InterPro" id="IPR008254">
    <property type="entry name" value="Flavodoxin/NO_synth"/>
</dbReference>
<dbReference type="SUPFAM" id="SSF52218">
    <property type="entry name" value="Flavoproteins"/>
    <property type="match status" value="1"/>
</dbReference>
<dbReference type="OrthoDB" id="1856718at2759"/>
<dbReference type="Gene3D" id="3.40.50.360">
    <property type="match status" value="1"/>
</dbReference>
<dbReference type="Pfam" id="PF00667">
    <property type="entry name" value="FAD_binding_1"/>
    <property type="match status" value="1"/>
</dbReference>
<evidence type="ECO:0000256" key="6">
    <source>
        <dbReference type="ARBA" id="ARBA00022857"/>
    </source>
</evidence>
<evidence type="ECO:0000259" key="9">
    <source>
        <dbReference type="PROSITE" id="PS50902"/>
    </source>
</evidence>
<dbReference type="FunFam" id="3.40.50.80:FF:000001">
    <property type="entry name" value="NADPH--cytochrome P450 reductase 1"/>
    <property type="match status" value="1"/>
</dbReference>
<accession>A0A7M7PBV8</accession>
<dbReference type="EnsemblMetazoa" id="XM_030990997">
    <property type="protein sequence ID" value="XP_030846857"/>
    <property type="gene ID" value="LOC581212"/>
</dbReference>
<keyword evidence="4" id="KW-0288">FMN</keyword>
<evidence type="ECO:0000256" key="3">
    <source>
        <dbReference type="ARBA" id="ARBA00022630"/>
    </source>
</evidence>
<dbReference type="PRINTS" id="PR00369">
    <property type="entry name" value="FLAVODOXIN"/>
</dbReference>
<feature type="domain" description="FAD-binding FR-type" evidence="10">
    <location>
        <begin position="252"/>
        <end position="484"/>
    </location>
</feature>
<evidence type="ECO:0000256" key="1">
    <source>
        <dbReference type="ARBA" id="ARBA00001917"/>
    </source>
</evidence>
<keyword evidence="6" id="KW-0521">NADP</keyword>
<dbReference type="CDD" id="cd06199">
    <property type="entry name" value="SiR"/>
    <property type="match status" value="1"/>
</dbReference>
<dbReference type="InterPro" id="IPR001709">
    <property type="entry name" value="Flavoprot_Pyr_Nucl_cyt_Rdtase"/>
</dbReference>
<dbReference type="Pfam" id="PF00258">
    <property type="entry name" value="Flavodoxin_1"/>
    <property type="match status" value="1"/>
</dbReference>
<dbReference type="GO" id="GO:0005829">
    <property type="term" value="C:cytosol"/>
    <property type="evidence" value="ECO:0000318"/>
    <property type="project" value="GO_Central"/>
</dbReference>
<dbReference type="InterPro" id="IPR017938">
    <property type="entry name" value="Riboflavin_synthase-like_b-brl"/>
</dbReference>
<dbReference type="GO" id="GO:0050660">
    <property type="term" value="F:flavin adenine dinucleotide binding"/>
    <property type="evidence" value="ECO:0000318"/>
    <property type="project" value="GO_Central"/>
</dbReference>
<dbReference type="PRINTS" id="PR00371">
    <property type="entry name" value="FPNCR"/>
</dbReference>
<comment type="cofactor">
    <cofactor evidence="1">
        <name>FMN</name>
        <dbReference type="ChEBI" id="CHEBI:58210"/>
    </cofactor>
</comment>
<evidence type="ECO:0000256" key="8">
    <source>
        <dbReference type="SAM" id="MobiDB-lite"/>
    </source>
</evidence>
<organism evidence="11 12">
    <name type="scientific">Strongylocentrotus purpuratus</name>
    <name type="common">Purple sea urchin</name>
    <dbReference type="NCBI Taxonomy" id="7668"/>
    <lineage>
        <taxon>Eukaryota</taxon>
        <taxon>Metazoa</taxon>
        <taxon>Echinodermata</taxon>
        <taxon>Eleutherozoa</taxon>
        <taxon>Echinozoa</taxon>
        <taxon>Echinoidea</taxon>
        <taxon>Euechinoidea</taxon>
        <taxon>Echinacea</taxon>
        <taxon>Camarodonta</taxon>
        <taxon>Echinidea</taxon>
        <taxon>Strongylocentrotidae</taxon>
        <taxon>Strongylocentrotus</taxon>
    </lineage>
</organism>
<dbReference type="AlphaFoldDB" id="A0A7M7PBV8"/>
<sequence>MFVAVSVVILSIILWIYVSNVLKPSSKYGSNVNSFDRYIDDSNPSQQEDDLSASNTNKERHHPHYTEPGKQILIFFGTEYGFSEEVANILFEKLTKIAAATDDEELCQLQPRLLNAKHWKHLRLDEEQLILIIISTSGDGVPPSSAMAWYKSFMSSEMDLSHLRYSVLALGDTNYPHFCRAGQKVYERFCDLGACPLVPRADVDMEDWTVINNWMDDVQDYIVNNNINLDDRMDYLSPLLMLNIEEQGFHRLKPFMATLLVKEALTNCNVPADKETIHCEFSIEGSRLMYEAGDAVGIYPTNRMEDVEWVIQASGLRGEDMCSVPSSAYQPQPASKVTLRESLRKYYDLKNVRVSLLQSMLRHSVGIVKEKLEILLENGTARSNQALMGYLETAEVGDVLEHFPVNLPQTELLANLRPLQPRYYSISSSPVTDPNKICVTVAIIRYSSRGRSRVGVATAFLQDRLHLQDLCPVFISPNPDFRLPQDGTRDIIMIGPGTGIAPFRAFIQERVLLGASGKNLLYFGCRHKGKDFLYQKELEQMVAEGHLKLRTAFSRDEEEKVYVQHLILQDGRMMWNMIQGGAHVYVCGDAKHMAADVHQAMLSAIKTEGCMTEEGALGYIKELEETHRYQKDVWVT</sequence>
<evidence type="ECO:0000259" key="10">
    <source>
        <dbReference type="PROSITE" id="PS51384"/>
    </source>
</evidence>
<dbReference type="GeneID" id="581212"/>
<keyword evidence="7" id="KW-0560">Oxidoreductase</keyword>
<feature type="compositionally biased region" description="Polar residues" evidence="8">
    <location>
        <begin position="42"/>
        <end position="56"/>
    </location>
</feature>
<evidence type="ECO:0000313" key="12">
    <source>
        <dbReference type="Proteomes" id="UP000007110"/>
    </source>
</evidence>
<feature type="region of interest" description="Disordered" evidence="8">
    <location>
        <begin position="42"/>
        <end position="64"/>
    </location>
</feature>
<dbReference type="InterPro" id="IPR001094">
    <property type="entry name" value="Flavdoxin-like"/>
</dbReference>
<dbReference type="InterPro" id="IPR039261">
    <property type="entry name" value="FNR_nucleotide-bd"/>
</dbReference>
<protein>
    <submittedName>
        <fullName evidence="11">Uncharacterized protein</fullName>
    </submittedName>
</protein>